<gene>
    <name evidence="2" type="ORF">DSAG12_03710</name>
</gene>
<organism evidence="2 3">
    <name type="scientific">Promethearchaeum syntrophicum</name>
    <dbReference type="NCBI Taxonomy" id="2594042"/>
    <lineage>
        <taxon>Archaea</taxon>
        <taxon>Promethearchaeati</taxon>
        <taxon>Promethearchaeota</taxon>
        <taxon>Promethearchaeia</taxon>
        <taxon>Promethearchaeales</taxon>
        <taxon>Promethearchaeaceae</taxon>
        <taxon>Promethearchaeum</taxon>
    </lineage>
</organism>
<evidence type="ECO:0000313" key="2">
    <source>
        <dbReference type="EMBL" id="QEE17872.1"/>
    </source>
</evidence>
<dbReference type="AlphaFoldDB" id="A0A5B9DFH7"/>
<keyword evidence="3" id="KW-1185">Reference proteome</keyword>
<evidence type="ECO:0000256" key="1">
    <source>
        <dbReference type="SAM" id="Phobius"/>
    </source>
</evidence>
<accession>A0A5B9DFH7</accession>
<keyword evidence="1" id="KW-0812">Transmembrane</keyword>
<protein>
    <submittedName>
        <fullName evidence="2">Uncharacterized protein</fullName>
    </submittedName>
</protein>
<sequence length="131" mass="14529">MNSTLIAIFEILIGVGLIGFWIYFFLVENKNPEKSKVYLGFERSFPVPDLGWATPSLLIAAIGLLSEQPYGIFFTITSGSALLFLGLLDISFNIQNGGYTTNIGDTIMNLFINLVCIIFGPLFMIFAWGLF</sequence>
<proteinExistence type="predicted"/>
<feature type="transmembrane region" description="Helical" evidence="1">
    <location>
        <begin position="6"/>
        <end position="26"/>
    </location>
</feature>
<feature type="transmembrane region" description="Helical" evidence="1">
    <location>
        <begin position="110"/>
        <end position="130"/>
    </location>
</feature>
<keyword evidence="1" id="KW-0472">Membrane</keyword>
<reference evidence="2 3" key="1">
    <citation type="journal article" date="2020" name="Nature">
        <title>Isolation of an archaeon at the prokaryote-eukaryote interface.</title>
        <authorList>
            <person name="Imachi H."/>
            <person name="Nobu M.K."/>
            <person name="Nakahara N."/>
            <person name="Morono Y."/>
            <person name="Ogawara M."/>
            <person name="Takaki Y."/>
            <person name="Takano Y."/>
            <person name="Uematsu K."/>
            <person name="Ikuta T."/>
            <person name="Ito M."/>
            <person name="Matsui Y."/>
            <person name="Miyazaki M."/>
            <person name="Murata K."/>
            <person name="Saito Y."/>
            <person name="Sakai S."/>
            <person name="Song C."/>
            <person name="Tasumi E."/>
            <person name="Yamanaka Y."/>
            <person name="Yamaguchi T."/>
            <person name="Kamagata Y."/>
            <person name="Tamaki H."/>
            <person name="Takai K."/>
        </authorList>
    </citation>
    <scope>NUCLEOTIDE SEQUENCE [LARGE SCALE GENOMIC DNA]</scope>
    <source>
        <strain evidence="2 3">MK-D1</strain>
    </source>
</reference>
<dbReference type="GeneID" id="41331677"/>
<evidence type="ECO:0000313" key="3">
    <source>
        <dbReference type="Proteomes" id="UP000321408"/>
    </source>
</evidence>
<dbReference type="KEGG" id="psyt:DSAG12_03710"/>
<keyword evidence="1" id="KW-1133">Transmembrane helix</keyword>
<dbReference type="Proteomes" id="UP000321408">
    <property type="component" value="Chromosome"/>
</dbReference>
<feature type="transmembrane region" description="Helical" evidence="1">
    <location>
        <begin position="71"/>
        <end position="90"/>
    </location>
</feature>
<dbReference type="EMBL" id="CP042905">
    <property type="protein sequence ID" value="QEE17872.1"/>
    <property type="molecule type" value="Genomic_DNA"/>
</dbReference>
<dbReference type="RefSeq" id="WP_147664752.1">
    <property type="nucleotide sequence ID" value="NZ_CP042905.2"/>
</dbReference>
<name>A0A5B9DFH7_9ARCH</name>
<reference evidence="2 3" key="2">
    <citation type="journal article" date="2024" name="Int. J. Syst. Evol. Microbiol.">
        <title>Promethearchaeum syntrophicum gen. nov., sp. nov., an anaerobic, obligately syntrophic archaeon, the first isolate of the lineage 'Asgard' archaea, and proposal of the new archaeal phylum Promethearchaeota phyl. nov. and kingdom Promethearchaeati regn. nov.</title>
        <authorList>
            <person name="Imachi H."/>
            <person name="Nobu M.K."/>
            <person name="Kato S."/>
            <person name="Takaki Y."/>
            <person name="Miyazaki M."/>
            <person name="Miyata M."/>
            <person name="Ogawara M."/>
            <person name="Saito Y."/>
            <person name="Sakai S."/>
            <person name="Tahara Y.O."/>
            <person name="Takano Y."/>
            <person name="Tasumi E."/>
            <person name="Uematsu K."/>
            <person name="Yoshimura T."/>
            <person name="Itoh T."/>
            <person name="Ohkuma M."/>
            <person name="Takai K."/>
        </authorList>
    </citation>
    <scope>NUCLEOTIDE SEQUENCE [LARGE SCALE GENOMIC DNA]</scope>
    <source>
        <strain evidence="2 3">MK-D1</strain>
    </source>
</reference>